<feature type="non-terminal residue" evidence="6">
    <location>
        <position position="1"/>
    </location>
</feature>
<evidence type="ECO:0000259" key="5">
    <source>
        <dbReference type="PROSITE" id="PS50815"/>
    </source>
</evidence>
<sequence>EVIKGNGLTDESMTDEKILLYNIIENAICILIIFSKFFFSEKRKIYRKSVLNWKFFLQIVKRFCSKNSIRMNIRYRKKMESSQEKNQSNMNNDDLKSYFCKLTGYTLSTILYVRNFFTENSYWPLDFGPIRLRILKKSSNEAVENLINYMNNCFQPLKRQYLKTLIMEIHDSFDAIESYELNYDYSLQLNDDHLGFPRKNDIDLMLNLLDTLEHMKSIPKNRHYHVVFKLYYNDTAPLDYEPFGFVPHKSKNNETLNIIHNITTREQLFSIQIKSREENSKDPDYDHQESNRRFQQLYRNRKSTTAKTLESFFGEKCCLVVVSDEEKLCDQGLETIYRNAQKEKDLRSWLKSEVQRHLSSPETLVILDSTNYIKGFRYELYCLSKQFQHTFALIECLPPMAKLDEYEQFINEHFNQTLTTIEQNSPIRCYTKEIFNELCQRYEPPTSSNRWEEPLFRIEFKAQQLPLDEINQALFQRTKLKPNRSTQSMPMTTDNFIMELDNQTQLVVKQIQTALQLNQLREIRITGTDVTVNLNRKIPIAELNRFRRQFINYAKLNPFNDKDRIITAFVQFINNSSNI</sequence>
<dbReference type="Gene3D" id="3.30.900.10">
    <property type="entry name" value="HORMA domain"/>
    <property type="match status" value="1"/>
</dbReference>
<dbReference type="PANTHER" id="PTHR12435">
    <property type="match status" value="1"/>
</dbReference>
<proteinExistence type="inferred from homology"/>
<dbReference type="EMBL" id="NJHN03000060">
    <property type="protein sequence ID" value="KAH9419140.1"/>
    <property type="molecule type" value="Genomic_DNA"/>
</dbReference>
<reference evidence="6 7" key="1">
    <citation type="journal article" date="2018" name="J. Allergy Clin. Immunol.">
        <title>High-quality assembly of Dermatophagoides pteronyssinus genome and transcriptome reveals a wide range of novel allergens.</title>
        <authorList>
            <person name="Liu X.Y."/>
            <person name="Yang K.Y."/>
            <person name="Wang M.Q."/>
            <person name="Kwok J.S."/>
            <person name="Zeng X."/>
            <person name="Yang Z."/>
            <person name="Xiao X.J."/>
            <person name="Lau C.P."/>
            <person name="Li Y."/>
            <person name="Huang Z.M."/>
            <person name="Ba J.G."/>
            <person name="Yim A.K."/>
            <person name="Ouyang C.Y."/>
            <person name="Ngai S.M."/>
            <person name="Chan T.F."/>
            <person name="Leung E.L."/>
            <person name="Liu L."/>
            <person name="Liu Z.G."/>
            <person name="Tsui S.K."/>
        </authorList>
    </citation>
    <scope>NUCLEOTIDE SEQUENCE [LARGE SCALE GENOMIC DNA]</scope>
    <source>
        <strain evidence="6">Derp</strain>
    </source>
</reference>
<dbReference type="InterPro" id="IPR013641">
    <property type="entry name" value="KTI12/PSTK"/>
</dbReference>
<evidence type="ECO:0000256" key="1">
    <source>
        <dbReference type="ARBA" id="ARBA00022741"/>
    </source>
</evidence>
<reference evidence="6 7" key="2">
    <citation type="journal article" date="2022" name="Mol. Biol. Evol.">
        <title>Comparative Genomics Reveals Insights into the Divergent Evolution of Astigmatic Mites and Household Pest Adaptations.</title>
        <authorList>
            <person name="Xiong Q."/>
            <person name="Wan A.T."/>
            <person name="Liu X."/>
            <person name="Fung C.S."/>
            <person name="Xiao X."/>
            <person name="Malainual N."/>
            <person name="Hou J."/>
            <person name="Wang L."/>
            <person name="Wang M."/>
            <person name="Yang K.Y."/>
            <person name="Cui Y."/>
            <person name="Leung E.L."/>
            <person name="Nong W."/>
            <person name="Shin S.K."/>
            <person name="Au S.W."/>
            <person name="Jeong K.Y."/>
            <person name="Chew F.T."/>
            <person name="Hui J.H."/>
            <person name="Leung T.F."/>
            <person name="Tungtrongchitr A."/>
            <person name="Zhong N."/>
            <person name="Liu Z."/>
            <person name="Tsui S.K."/>
        </authorList>
    </citation>
    <scope>NUCLEOTIDE SEQUENCE [LARGE SCALE GENOMIC DNA]</scope>
    <source>
        <strain evidence="6">Derp</strain>
    </source>
</reference>
<feature type="domain" description="HORMA" evidence="5">
    <location>
        <begin position="93"/>
        <end position="273"/>
    </location>
</feature>
<protein>
    <recommendedName>
        <fullName evidence="4">Protein KTI12 homolog</fullName>
    </recommendedName>
</protein>
<evidence type="ECO:0000256" key="2">
    <source>
        <dbReference type="ARBA" id="ARBA00022840"/>
    </source>
</evidence>
<dbReference type="SUPFAM" id="SSF56019">
    <property type="entry name" value="The spindle assembly checkpoint protein mad2"/>
    <property type="match status" value="1"/>
</dbReference>
<evidence type="ECO:0000313" key="6">
    <source>
        <dbReference type="EMBL" id="KAH9419140.1"/>
    </source>
</evidence>
<evidence type="ECO:0000256" key="4">
    <source>
        <dbReference type="ARBA" id="ARBA00026170"/>
    </source>
</evidence>
<organism evidence="6 7">
    <name type="scientific">Dermatophagoides pteronyssinus</name>
    <name type="common">European house dust mite</name>
    <dbReference type="NCBI Taxonomy" id="6956"/>
    <lineage>
        <taxon>Eukaryota</taxon>
        <taxon>Metazoa</taxon>
        <taxon>Ecdysozoa</taxon>
        <taxon>Arthropoda</taxon>
        <taxon>Chelicerata</taxon>
        <taxon>Arachnida</taxon>
        <taxon>Acari</taxon>
        <taxon>Acariformes</taxon>
        <taxon>Sarcoptiformes</taxon>
        <taxon>Astigmata</taxon>
        <taxon>Psoroptidia</taxon>
        <taxon>Analgoidea</taxon>
        <taxon>Pyroglyphidae</taxon>
        <taxon>Dermatophagoidinae</taxon>
        <taxon>Dermatophagoides</taxon>
    </lineage>
</organism>
<dbReference type="Proteomes" id="UP000887458">
    <property type="component" value="Unassembled WGS sequence"/>
</dbReference>
<keyword evidence="1" id="KW-0547">Nucleotide-binding</keyword>
<comment type="similarity">
    <text evidence="3">Belongs to the KTI12 family.</text>
</comment>
<keyword evidence="7" id="KW-1185">Reference proteome</keyword>
<dbReference type="Pfam" id="PF08433">
    <property type="entry name" value="KTI12"/>
    <property type="match status" value="1"/>
</dbReference>
<dbReference type="InterPro" id="IPR003511">
    <property type="entry name" value="HORMA_dom"/>
</dbReference>
<name>A0ABQ8J9S8_DERPT</name>
<dbReference type="InterPro" id="IPR036570">
    <property type="entry name" value="HORMA_dom_sf"/>
</dbReference>
<gene>
    <name evidence="6" type="primary">KTI12</name>
    <name evidence="6" type="ORF">DERP_005644</name>
</gene>
<dbReference type="PROSITE" id="PS50815">
    <property type="entry name" value="HORMA"/>
    <property type="match status" value="1"/>
</dbReference>
<dbReference type="Gene3D" id="3.40.50.300">
    <property type="entry name" value="P-loop containing nucleotide triphosphate hydrolases"/>
    <property type="match status" value="1"/>
</dbReference>
<dbReference type="InterPro" id="IPR027417">
    <property type="entry name" value="P-loop_NTPase"/>
</dbReference>
<evidence type="ECO:0000256" key="3">
    <source>
        <dbReference type="ARBA" id="ARBA00025768"/>
    </source>
</evidence>
<dbReference type="Pfam" id="PF02301">
    <property type="entry name" value="HORMA"/>
    <property type="match status" value="1"/>
</dbReference>
<evidence type="ECO:0000313" key="7">
    <source>
        <dbReference type="Proteomes" id="UP000887458"/>
    </source>
</evidence>
<comment type="caution">
    <text evidence="6">The sequence shown here is derived from an EMBL/GenBank/DDBJ whole genome shotgun (WGS) entry which is preliminary data.</text>
</comment>
<keyword evidence="2" id="KW-0067">ATP-binding</keyword>
<accession>A0ABQ8J9S8</accession>